<protein>
    <submittedName>
        <fullName evidence="3">Uncharacterized protein</fullName>
    </submittedName>
</protein>
<dbReference type="EMBL" id="BOLY01000001">
    <property type="protein sequence ID" value="GIZ38002.1"/>
    <property type="molecule type" value="Genomic_DNA"/>
</dbReference>
<reference evidence="3 4" key="1">
    <citation type="submission" date="2021-01" db="EMBL/GenBank/DDBJ databases">
        <title>Cercospora kikuchii MAFF 305040 whole genome shotgun sequence.</title>
        <authorList>
            <person name="Kashiwa T."/>
            <person name="Suzuki T."/>
        </authorList>
    </citation>
    <scope>NUCLEOTIDE SEQUENCE [LARGE SCALE GENOMIC DNA]</scope>
    <source>
        <strain evidence="3 4">MAFF 305040</strain>
    </source>
</reference>
<sequence>MHTLFTTFALLIATTSAVSKRHGYGHSHGHGHGHELRHLSAYETSRHVDSVEEATARCLGLENDEGCDGANSQHGCKSCLYEGASLTTATELRQDRASYGENSAKPALLDTKTIPGQSDAYGSSDERTAILSDVVPEIERTETESRSTLSAADKVVTTTPTPSKLPSELTLDAYSVTNFFPYSPSGFRNPSPQSLPESRNLGYRGNELPSPYATLQHRANDIPSPYATLHQRAEEPTPYHNMLPRSANVTLPSPSTSTQQSSNATTPALAPTQQNKNGTASASRTSTLQDPQNTNEAAPTHGDLFQKPNAASGMRAVGWGIAGAALIAAGFAF</sequence>
<dbReference type="GeneID" id="68287004"/>
<feature type="region of interest" description="Disordered" evidence="1">
    <location>
        <begin position="238"/>
        <end position="306"/>
    </location>
</feature>
<accession>A0A9P3CAX2</accession>
<keyword evidence="4" id="KW-1185">Reference proteome</keyword>
<feature type="region of interest" description="Disordered" evidence="1">
    <location>
        <begin position="140"/>
        <end position="163"/>
    </location>
</feature>
<dbReference type="OrthoDB" id="3647265at2759"/>
<dbReference type="Proteomes" id="UP000825890">
    <property type="component" value="Unassembled WGS sequence"/>
</dbReference>
<evidence type="ECO:0000313" key="3">
    <source>
        <dbReference type="EMBL" id="GIZ38002.1"/>
    </source>
</evidence>
<feature type="compositionally biased region" description="Polar residues" evidence="1">
    <location>
        <begin position="184"/>
        <end position="197"/>
    </location>
</feature>
<keyword evidence="2" id="KW-0732">Signal</keyword>
<name>A0A9P3CAX2_9PEZI</name>
<feature type="chain" id="PRO_5040439801" evidence="2">
    <location>
        <begin position="18"/>
        <end position="333"/>
    </location>
</feature>
<feature type="compositionally biased region" description="Low complexity" evidence="1">
    <location>
        <begin position="250"/>
        <end position="268"/>
    </location>
</feature>
<gene>
    <name evidence="3" type="ORF">CKM354_000142900</name>
</gene>
<feature type="signal peptide" evidence="2">
    <location>
        <begin position="1"/>
        <end position="17"/>
    </location>
</feature>
<evidence type="ECO:0000256" key="1">
    <source>
        <dbReference type="SAM" id="MobiDB-lite"/>
    </source>
</evidence>
<feature type="compositionally biased region" description="Polar residues" evidence="1">
    <location>
        <begin position="271"/>
        <end position="297"/>
    </location>
</feature>
<dbReference type="RefSeq" id="XP_044652489.1">
    <property type="nucleotide sequence ID" value="XM_044796554.1"/>
</dbReference>
<comment type="caution">
    <text evidence="3">The sequence shown here is derived from an EMBL/GenBank/DDBJ whole genome shotgun (WGS) entry which is preliminary data.</text>
</comment>
<feature type="region of interest" description="Disordered" evidence="1">
    <location>
        <begin position="184"/>
        <end position="211"/>
    </location>
</feature>
<organism evidence="3 4">
    <name type="scientific">Cercospora kikuchii</name>
    <dbReference type="NCBI Taxonomy" id="84275"/>
    <lineage>
        <taxon>Eukaryota</taxon>
        <taxon>Fungi</taxon>
        <taxon>Dikarya</taxon>
        <taxon>Ascomycota</taxon>
        <taxon>Pezizomycotina</taxon>
        <taxon>Dothideomycetes</taxon>
        <taxon>Dothideomycetidae</taxon>
        <taxon>Mycosphaerellales</taxon>
        <taxon>Mycosphaerellaceae</taxon>
        <taxon>Cercospora</taxon>
    </lineage>
</organism>
<dbReference type="AlphaFoldDB" id="A0A9P3CAX2"/>
<evidence type="ECO:0000256" key="2">
    <source>
        <dbReference type="SAM" id="SignalP"/>
    </source>
</evidence>
<evidence type="ECO:0000313" key="4">
    <source>
        <dbReference type="Proteomes" id="UP000825890"/>
    </source>
</evidence>
<proteinExistence type="predicted"/>